<feature type="domain" description="C2H2-type" evidence="9">
    <location>
        <begin position="188"/>
        <end position="215"/>
    </location>
</feature>
<organism evidence="10 11">
    <name type="scientific">Diaphorina citri</name>
    <name type="common">Asian citrus psyllid</name>
    <dbReference type="NCBI Taxonomy" id="121845"/>
    <lineage>
        <taxon>Eukaryota</taxon>
        <taxon>Metazoa</taxon>
        <taxon>Ecdysozoa</taxon>
        <taxon>Arthropoda</taxon>
        <taxon>Hexapoda</taxon>
        <taxon>Insecta</taxon>
        <taxon>Pterygota</taxon>
        <taxon>Neoptera</taxon>
        <taxon>Paraneoptera</taxon>
        <taxon>Hemiptera</taxon>
        <taxon>Sternorrhyncha</taxon>
        <taxon>Psylloidea</taxon>
        <taxon>Psyllidae</taxon>
        <taxon>Diaphorininae</taxon>
        <taxon>Diaphorina</taxon>
    </lineage>
</organism>
<evidence type="ECO:0000256" key="3">
    <source>
        <dbReference type="ARBA" id="ARBA00022737"/>
    </source>
</evidence>
<evidence type="ECO:0000256" key="6">
    <source>
        <dbReference type="ARBA" id="ARBA00023125"/>
    </source>
</evidence>
<dbReference type="FunFam" id="3.30.160.60:FF:000624">
    <property type="entry name" value="zinc finger protein 697"/>
    <property type="match status" value="1"/>
</dbReference>
<feature type="domain" description="C2H2-type" evidence="9">
    <location>
        <begin position="591"/>
        <end position="618"/>
    </location>
</feature>
<dbReference type="FunFam" id="3.30.160.60:FF:000446">
    <property type="entry name" value="Zinc finger protein"/>
    <property type="match status" value="2"/>
</dbReference>
<accession>A0A3Q0JKS6</accession>
<evidence type="ECO:0000256" key="8">
    <source>
        <dbReference type="PROSITE-ProRule" id="PRU00042"/>
    </source>
</evidence>
<keyword evidence="6" id="KW-0238">DNA-binding</keyword>
<feature type="domain" description="C2H2-type" evidence="9">
    <location>
        <begin position="286"/>
        <end position="313"/>
    </location>
</feature>
<dbReference type="PROSITE" id="PS00028">
    <property type="entry name" value="ZINC_FINGER_C2H2_1"/>
    <property type="match status" value="1"/>
</dbReference>
<feature type="domain" description="C2H2-type" evidence="9">
    <location>
        <begin position="216"/>
        <end position="240"/>
    </location>
</feature>
<protein>
    <submittedName>
        <fullName evidence="11">Zinc finger protein 64-like</fullName>
    </submittedName>
</protein>
<dbReference type="AlphaFoldDB" id="A0A3Q0JKS6"/>
<evidence type="ECO:0000259" key="9">
    <source>
        <dbReference type="PROSITE" id="PS50157"/>
    </source>
</evidence>
<keyword evidence="4 8" id="KW-0863">Zinc-finger</keyword>
<dbReference type="InterPro" id="IPR036236">
    <property type="entry name" value="Znf_C2H2_sf"/>
</dbReference>
<proteinExistence type="predicted"/>
<feature type="domain" description="C2H2-type" evidence="9">
    <location>
        <begin position="26"/>
        <end position="54"/>
    </location>
</feature>
<feature type="domain" description="C2H2-type" evidence="9">
    <location>
        <begin position="690"/>
        <end position="717"/>
    </location>
</feature>
<feature type="domain" description="C2H2-type" evidence="9">
    <location>
        <begin position="520"/>
        <end position="543"/>
    </location>
</feature>
<keyword evidence="5" id="KW-0862">Zinc</keyword>
<dbReference type="SUPFAM" id="SSF57667">
    <property type="entry name" value="beta-beta-alpha zinc fingers"/>
    <property type="match status" value="7"/>
</dbReference>
<keyword evidence="7" id="KW-0539">Nucleus</keyword>
<dbReference type="STRING" id="121845.A0A3Q0JKS6"/>
<sequence>MVCPYHCRQNESMKRHLRKHTKDKPYECGFCSLKFSRRDNLRRHLKDQHSYDSFRSSTKKPGKYGVLIVKGSNISTMRVTSPSSQELTDDHSEDIEEYHVKHDDTSIQHEETCVQYEYDDDERTENKCIKEVFEKYINKYDYFHVLTENGFGHSCQHCGLLMSNDVEEILLHCKTCDSAYRPNRLYNYICFYCSYNTHKSDHMRDHIRRHTGEKPFQCTLCDYKSSRKQHLYSHIKIRHSLSVIIISILGIVTCKDCGFFTNDIEELLRHCKECDGVSRLDKRYCFICCICDYHTKRSDHMRKHLRCHLGYKPYKCKFCEYRSGQKDHIARHTNRRHFYFTELIACKHCNGNVLKIEEMLLHHCANCKSVDRSDDTRKYACVFCDIHTSNGGNMRRHLRVHTGVNSFKCMICNYKCTTEEYLAAHIKKCKLSLAARAVHKLDLTVAQRISYVLFTEFSCRSCNCIFEANTEILVTHCKICEYVSRPDNSYNYTCIFCEYHTYDSSRMRTHIRIHIGDKPFKCKVCNHTTSQKGHLNIHMKIKHPQFIDISLIITELICQYCKCYIDSNTEAILSHCKTCSYVSRLDRSYLYVCVFCKHHTFKSEHMRNHIRSHTGDKPFACPSCEYISSRKGSLNNHMKIKHDLCGRSFSPISELFCQYCKSALDLNTEMLLIHSKSCSCAGRPDRSFYYVCLFCDYHSDHITNMRNHIRRHIGDKPFACKFCEYTTSQKSHLTNHMKKIHLKAIIQSAKLQETTLDIVESPRDETKIN</sequence>
<dbReference type="GO" id="GO:0008270">
    <property type="term" value="F:zinc ion binding"/>
    <property type="evidence" value="ECO:0007669"/>
    <property type="project" value="UniProtKB-KW"/>
</dbReference>
<dbReference type="FunFam" id="3.30.160.60:FF:000065">
    <property type="entry name" value="B-cell CLL/lymphoma 6, member B"/>
    <property type="match status" value="1"/>
</dbReference>
<evidence type="ECO:0000256" key="5">
    <source>
        <dbReference type="ARBA" id="ARBA00022833"/>
    </source>
</evidence>
<comment type="subcellular location">
    <subcellularLocation>
        <location evidence="1">Nucleus</location>
    </subcellularLocation>
</comment>
<dbReference type="Gene3D" id="3.30.160.60">
    <property type="entry name" value="Classic Zinc Finger"/>
    <property type="match status" value="8"/>
</dbReference>
<keyword evidence="3" id="KW-0677">Repeat</keyword>
<feature type="domain" description="C2H2-type" evidence="9">
    <location>
        <begin position="718"/>
        <end position="741"/>
    </location>
</feature>
<gene>
    <name evidence="11" type="primary">LOC113472254</name>
</gene>
<evidence type="ECO:0000256" key="2">
    <source>
        <dbReference type="ARBA" id="ARBA00022723"/>
    </source>
</evidence>
<dbReference type="GO" id="GO:0003677">
    <property type="term" value="F:DNA binding"/>
    <property type="evidence" value="ECO:0007669"/>
    <property type="project" value="UniProtKB-KW"/>
</dbReference>
<dbReference type="GeneID" id="113472254"/>
<evidence type="ECO:0000313" key="10">
    <source>
        <dbReference type="Proteomes" id="UP000079169"/>
    </source>
</evidence>
<feature type="domain" description="C2H2-type" evidence="9">
    <location>
        <begin position="379"/>
        <end position="406"/>
    </location>
</feature>
<feature type="domain" description="C2H2-type" evidence="9">
    <location>
        <begin position="492"/>
        <end position="519"/>
    </location>
</feature>
<dbReference type="KEGG" id="dci:113472254"/>
<dbReference type="PANTHER" id="PTHR24392:SF56">
    <property type="entry name" value="ZINC FINGER PROTEIN 510"/>
    <property type="match status" value="1"/>
</dbReference>
<dbReference type="Proteomes" id="UP000079169">
    <property type="component" value="Unplaced"/>
</dbReference>
<name>A0A3Q0JKS6_DIACI</name>
<reference evidence="11" key="1">
    <citation type="submission" date="2025-08" db="UniProtKB">
        <authorList>
            <consortium name="RefSeq"/>
        </authorList>
    </citation>
    <scope>IDENTIFICATION</scope>
</reference>
<evidence type="ECO:0000256" key="7">
    <source>
        <dbReference type="ARBA" id="ARBA00023242"/>
    </source>
</evidence>
<dbReference type="RefSeq" id="XP_026687723.1">
    <property type="nucleotide sequence ID" value="XM_026831922.1"/>
</dbReference>
<evidence type="ECO:0000256" key="1">
    <source>
        <dbReference type="ARBA" id="ARBA00004123"/>
    </source>
</evidence>
<keyword evidence="2" id="KW-0479">Metal-binding</keyword>
<dbReference type="PaxDb" id="121845-A0A3Q0JKS6"/>
<dbReference type="SMART" id="SM00355">
    <property type="entry name" value="ZnF_C2H2"/>
    <property type="match status" value="15"/>
</dbReference>
<keyword evidence="10" id="KW-1185">Reference proteome</keyword>
<evidence type="ECO:0000256" key="4">
    <source>
        <dbReference type="ARBA" id="ARBA00022771"/>
    </source>
</evidence>
<dbReference type="PANTHER" id="PTHR24392">
    <property type="entry name" value="ZINC FINGER PROTEIN"/>
    <property type="match status" value="1"/>
</dbReference>
<dbReference type="GO" id="GO:0005634">
    <property type="term" value="C:nucleus"/>
    <property type="evidence" value="ECO:0007669"/>
    <property type="project" value="UniProtKB-SubCell"/>
</dbReference>
<dbReference type="PROSITE" id="PS50157">
    <property type="entry name" value="ZINC_FINGER_C2H2_2"/>
    <property type="match status" value="10"/>
</dbReference>
<evidence type="ECO:0000313" key="11">
    <source>
        <dbReference type="RefSeq" id="XP_026687723.1"/>
    </source>
</evidence>
<dbReference type="InterPro" id="IPR013087">
    <property type="entry name" value="Znf_C2H2_type"/>
</dbReference>